<dbReference type="InterPro" id="IPR036291">
    <property type="entry name" value="NAD(P)-bd_dom_sf"/>
</dbReference>
<dbReference type="PANTHER" id="PTHR48079">
    <property type="entry name" value="PROTEIN YEEZ"/>
    <property type="match status" value="1"/>
</dbReference>
<dbReference type="GO" id="GO:0005737">
    <property type="term" value="C:cytoplasm"/>
    <property type="evidence" value="ECO:0007669"/>
    <property type="project" value="TreeGrafter"/>
</dbReference>
<proteinExistence type="predicted"/>
<reference evidence="1 2" key="1">
    <citation type="submission" date="2017-01" db="EMBL/GenBank/DDBJ databases">
        <title>Novel large sulfur bacteria in the metagenomes of groundwater-fed chemosynthetic microbial mats in the Lake Huron basin.</title>
        <authorList>
            <person name="Sharrar A.M."/>
            <person name="Flood B.E."/>
            <person name="Bailey J.V."/>
            <person name="Jones D.S."/>
            <person name="Biddanda B."/>
            <person name="Ruberg S.A."/>
            <person name="Marcus D.N."/>
            <person name="Dick G.J."/>
        </authorList>
    </citation>
    <scope>NUCLEOTIDE SEQUENCE [LARGE SCALE GENOMIC DNA]</scope>
    <source>
        <strain evidence="1">A8</strain>
    </source>
</reference>
<dbReference type="InterPro" id="IPR051783">
    <property type="entry name" value="NAD(P)-dependent_oxidoreduct"/>
</dbReference>
<dbReference type="Proteomes" id="UP000192491">
    <property type="component" value="Unassembled WGS sequence"/>
</dbReference>
<dbReference type="Gene3D" id="3.40.50.720">
    <property type="entry name" value="NAD(P)-binding Rossmann-like Domain"/>
    <property type="match status" value="1"/>
</dbReference>
<evidence type="ECO:0000313" key="2">
    <source>
        <dbReference type="Proteomes" id="UP000192491"/>
    </source>
</evidence>
<comment type="caution">
    <text evidence="1">The sequence shown here is derived from an EMBL/GenBank/DDBJ whole genome shotgun (WGS) entry which is preliminary data.</text>
</comment>
<dbReference type="AlphaFoldDB" id="A0A1Y1QY36"/>
<accession>A0A1Y1QY36</accession>
<dbReference type="EMBL" id="MTEJ01000004">
    <property type="protein sequence ID" value="OQX16489.1"/>
    <property type="molecule type" value="Genomic_DNA"/>
</dbReference>
<protein>
    <submittedName>
        <fullName evidence="1">NAD(P)-dependent oxidoreductase</fullName>
    </submittedName>
</protein>
<name>A0A1Y1QY36_9GAMM</name>
<dbReference type="SUPFAM" id="SSF51735">
    <property type="entry name" value="NAD(P)-binding Rossmann-fold domains"/>
    <property type="match status" value="1"/>
</dbReference>
<gene>
    <name evidence="1" type="ORF">BWK73_03565</name>
</gene>
<sequence>MDTSNQKVWIMGCGDIGRRVARLYQNEGTKAIGWVRSEESLQLGLAQGLAMRKGDVDRGSYFSIFALDEALVYWFMPPQPTGETDDRLRRFLKGMDAAPRKIVLISTTGVYGDCEGRWIDENEPLKPVAARAKRRADAEAALQEWAARFRGDTVILRVPGIYATDRLPLERLRRGEPVLNAAEAPWTNRIHADDLAMVCKRAMEVAPFDAIYNATDGHPSTMTDYFNQVADFAGLPRPPQVSMEQAQAAMSAGMLSYLQESRRIGNSKLLSELGVSLQYPSLADALAAFPSH</sequence>
<dbReference type="GO" id="GO:0004029">
    <property type="term" value="F:aldehyde dehydrogenase (NAD+) activity"/>
    <property type="evidence" value="ECO:0007669"/>
    <property type="project" value="TreeGrafter"/>
</dbReference>
<organism evidence="1 2">
    <name type="scientific">Thiothrix lacustris</name>
    <dbReference type="NCBI Taxonomy" id="525917"/>
    <lineage>
        <taxon>Bacteria</taxon>
        <taxon>Pseudomonadati</taxon>
        <taxon>Pseudomonadota</taxon>
        <taxon>Gammaproteobacteria</taxon>
        <taxon>Thiotrichales</taxon>
        <taxon>Thiotrichaceae</taxon>
        <taxon>Thiothrix</taxon>
    </lineage>
</organism>
<evidence type="ECO:0000313" key="1">
    <source>
        <dbReference type="EMBL" id="OQX16489.1"/>
    </source>
</evidence>
<dbReference type="PANTHER" id="PTHR48079:SF6">
    <property type="entry name" value="NAD(P)-BINDING DOMAIN-CONTAINING PROTEIN-RELATED"/>
    <property type="match status" value="1"/>
</dbReference>